<evidence type="ECO:0000313" key="2">
    <source>
        <dbReference type="Proteomes" id="UP000759246"/>
    </source>
</evidence>
<dbReference type="InterPro" id="IPR011664">
    <property type="entry name" value="Abi_system_AbiD/AbiF-like"/>
</dbReference>
<dbReference type="RefSeq" id="WP_424622719.1">
    <property type="nucleotide sequence ID" value="NZ_CBDFBV010000017.1"/>
</dbReference>
<dbReference type="Pfam" id="PF07751">
    <property type="entry name" value="Abi_2"/>
    <property type="match status" value="1"/>
</dbReference>
<name>A0A929WV70_9ACTO</name>
<dbReference type="Proteomes" id="UP000759246">
    <property type="component" value="Unassembled WGS sequence"/>
</dbReference>
<protein>
    <submittedName>
        <fullName evidence="1">Abi family protein</fullName>
    </submittedName>
</protein>
<gene>
    <name evidence="1" type="ORF">HXK09_02145</name>
</gene>
<dbReference type="EMBL" id="JABZGF010000029">
    <property type="protein sequence ID" value="MBF0965967.1"/>
    <property type="molecule type" value="Genomic_DNA"/>
</dbReference>
<dbReference type="AlphaFoldDB" id="A0A929WV70"/>
<proteinExistence type="predicted"/>
<evidence type="ECO:0000313" key="1">
    <source>
        <dbReference type="EMBL" id="MBF0965967.1"/>
    </source>
</evidence>
<accession>A0A929WV70</accession>
<sequence>MTRVKVFKTYAEQVELLRSRGMRIDNVERAEEKLARLNYYRLSGYWYPMRRFSPDTGQAYDEFVDGASFDLVIDLYEFDERIRHVVFAELDRIEMAIRTMLGYRLGSVDPFIYQDVTRLSAYARQSNKGSRRSRHAVWVEKFERAVNSSKEDFVEHHRRHYHGDMPIWAAVEIMDWGMLSYLYDFSPTEVRHDIADDCGLAAPQLASWLKCLNIVRNYAAHHARMFNRVFDIKPKFSNDMRLQEVAGVRNRSFGQLSLIQYLHRQLDLSPASRLPQLLDTFPHNDIVPFSRTGAPEGWERLALWERQSAVQRPAQTCTYDTNH</sequence>
<comment type="caution">
    <text evidence="1">The sequence shown here is derived from an EMBL/GenBank/DDBJ whole genome shotgun (WGS) entry which is preliminary data.</text>
</comment>
<reference evidence="1" key="1">
    <citation type="submission" date="2020-04" db="EMBL/GenBank/DDBJ databases">
        <title>Deep metagenomics examines the oral microbiome during advanced dental caries in children, revealing novel taxa and co-occurrences with host molecules.</title>
        <authorList>
            <person name="Baker J.L."/>
            <person name="Morton J.T."/>
            <person name="Dinis M."/>
            <person name="Alvarez R."/>
            <person name="Tran N.C."/>
            <person name="Knight R."/>
            <person name="Edlund A."/>
        </authorList>
    </citation>
    <scope>NUCLEOTIDE SEQUENCE</scope>
    <source>
        <strain evidence="1">JCVI_30_bin.13</strain>
    </source>
</reference>
<dbReference type="InterPro" id="IPR017034">
    <property type="entry name" value="Abi_system_AbiD/AbiF"/>
</dbReference>
<dbReference type="PIRSF" id="PIRSF034934">
    <property type="entry name" value="AbiF_AbiD"/>
    <property type="match status" value="1"/>
</dbReference>
<organism evidence="1 2">
    <name type="scientific">Actinomyces bouchesdurhonensis</name>
    <dbReference type="NCBI Taxonomy" id="1852361"/>
    <lineage>
        <taxon>Bacteria</taxon>
        <taxon>Bacillati</taxon>
        <taxon>Actinomycetota</taxon>
        <taxon>Actinomycetes</taxon>
        <taxon>Actinomycetales</taxon>
        <taxon>Actinomycetaceae</taxon>
        <taxon>Actinomyces</taxon>
    </lineage>
</organism>